<evidence type="ECO:0000256" key="3">
    <source>
        <dbReference type="ARBA" id="ARBA00022679"/>
    </source>
</evidence>
<dbReference type="InterPro" id="IPR029063">
    <property type="entry name" value="SAM-dependent_MTases_sf"/>
</dbReference>
<dbReference type="Gene3D" id="3.40.50.150">
    <property type="entry name" value="Vaccinia Virus protein VP39"/>
    <property type="match status" value="1"/>
</dbReference>
<sequence>MASLQFGSRIQAATYAQGRVRPPSKLINTVLDYLREGCKPNENGLWPFAVDVGAGSGQSTFLLKDHFTNILGVDISEAQIDEANKCNQFPNISFKVSPAESIPVENNSVSLVTASQCVHWFDLPKFYQELDRMLVPGGIFAAIFYTAAPIKTTKDAKMTQVLIAEMAEKAFQDLADMGLWDQRAIDVHNRYFTELPLPFKASMKHDFICSIDYTCENYLNYIKSWSSYNKLIDQDPEKAKLFIDNIIEKLKSILGTEDVLPVQIQVDFNFFVAMSRK</sequence>
<feature type="domain" description="Methyltransferase type 11" evidence="4">
    <location>
        <begin position="50"/>
        <end position="141"/>
    </location>
</feature>
<dbReference type="HOGENOM" id="CLU_049344_5_1_1"/>
<evidence type="ECO:0000313" key="6">
    <source>
        <dbReference type="Proteomes" id="UP000015104"/>
    </source>
</evidence>
<gene>
    <name evidence="5" type="primary">107360220</name>
</gene>
<protein>
    <recommendedName>
        <fullName evidence="4">Methyltransferase type 11 domain-containing protein</fullName>
    </recommendedName>
</protein>
<dbReference type="SUPFAM" id="SSF53335">
    <property type="entry name" value="S-adenosyl-L-methionine-dependent methyltransferases"/>
    <property type="match status" value="1"/>
</dbReference>
<comment type="similarity">
    <text evidence="1">Belongs to the methyltransferase superfamily.</text>
</comment>
<keyword evidence="3" id="KW-0808">Transferase</keyword>
<evidence type="ECO:0000313" key="5">
    <source>
        <dbReference type="EnsemblMetazoa" id="tetur01g03880.1"/>
    </source>
</evidence>
<proteinExistence type="inferred from homology"/>
<dbReference type="Pfam" id="PF08241">
    <property type="entry name" value="Methyltransf_11"/>
    <property type="match status" value="1"/>
</dbReference>
<dbReference type="PANTHER" id="PTHR44942:SF4">
    <property type="entry name" value="METHYLTRANSFERASE TYPE 11 DOMAIN-CONTAINING PROTEIN"/>
    <property type="match status" value="1"/>
</dbReference>
<keyword evidence="6" id="KW-1185">Reference proteome</keyword>
<dbReference type="InterPro" id="IPR013216">
    <property type="entry name" value="Methyltransf_11"/>
</dbReference>
<evidence type="ECO:0000259" key="4">
    <source>
        <dbReference type="Pfam" id="PF08241"/>
    </source>
</evidence>
<dbReference type="InterPro" id="IPR051052">
    <property type="entry name" value="Diverse_substrate_MTase"/>
</dbReference>
<dbReference type="GO" id="GO:0008757">
    <property type="term" value="F:S-adenosylmethionine-dependent methyltransferase activity"/>
    <property type="evidence" value="ECO:0007669"/>
    <property type="project" value="InterPro"/>
</dbReference>
<dbReference type="EMBL" id="CAEY01000440">
    <property type="status" value="NOT_ANNOTATED_CDS"/>
    <property type="molecule type" value="Genomic_DNA"/>
</dbReference>
<dbReference type="Proteomes" id="UP000015104">
    <property type="component" value="Unassembled WGS sequence"/>
</dbReference>
<reference evidence="6" key="1">
    <citation type="submission" date="2011-08" db="EMBL/GenBank/DDBJ databases">
        <authorList>
            <person name="Rombauts S."/>
        </authorList>
    </citation>
    <scope>NUCLEOTIDE SEQUENCE</scope>
    <source>
        <strain evidence="6">London</strain>
    </source>
</reference>
<dbReference type="PANTHER" id="PTHR44942">
    <property type="entry name" value="METHYLTRANSF_11 DOMAIN-CONTAINING PROTEIN"/>
    <property type="match status" value="1"/>
</dbReference>
<dbReference type="eggNOG" id="KOG3010">
    <property type="taxonomic scope" value="Eukaryota"/>
</dbReference>
<keyword evidence="2" id="KW-0489">Methyltransferase</keyword>
<dbReference type="OrthoDB" id="6421843at2759"/>
<dbReference type="GO" id="GO:0032259">
    <property type="term" value="P:methylation"/>
    <property type="evidence" value="ECO:0007669"/>
    <property type="project" value="UniProtKB-KW"/>
</dbReference>
<dbReference type="AlphaFoldDB" id="T1JQN7"/>
<dbReference type="EnsemblMetazoa" id="tetur01g03880.1">
    <property type="protein sequence ID" value="tetur01g03880.1"/>
    <property type="gene ID" value="tetur01g03880"/>
</dbReference>
<accession>T1JQN7</accession>
<evidence type="ECO:0000256" key="2">
    <source>
        <dbReference type="ARBA" id="ARBA00022603"/>
    </source>
</evidence>
<organism evidence="5 6">
    <name type="scientific">Tetranychus urticae</name>
    <name type="common">Two-spotted spider mite</name>
    <dbReference type="NCBI Taxonomy" id="32264"/>
    <lineage>
        <taxon>Eukaryota</taxon>
        <taxon>Metazoa</taxon>
        <taxon>Ecdysozoa</taxon>
        <taxon>Arthropoda</taxon>
        <taxon>Chelicerata</taxon>
        <taxon>Arachnida</taxon>
        <taxon>Acari</taxon>
        <taxon>Acariformes</taxon>
        <taxon>Trombidiformes</taxon>
        <taxon>Prostigmata</taxon>
        <taxon>Eleutherengona</taxon>
        <taxon>Raphignathae</taxon>
        <taxon>Tetranychoidea</taxon>
        <taxon>Tetranychidae</taxon>
        <taxon>Tetranychus</taxon>
    </lineage>
</organism>
<name>T1JQN7_TETUR</name>
<dbReference type="CDD" id="cd02440">
    <property type="entry name" value="AdoMet_MTases"/>
    <property type="match status" value="1"/>
</dbReference>
<evidence type="ECO:0000256" key="1">
    <source>
        <dbReference type="ARBA" id="ARBA00008361"/>
    </source>
</evidence>
<reference evidence="5" key="2">
    <citation type="submission" date="2015-06" db="UniProtKB">
        <authorList>
            <consortium name="EnsemblMetazoa"/>
        </authorList>
    </citation>
    <scope>IDENTIFICATION</scope>
</reference>
<dbReference type="STRING" id="32264.T1JQN7"/>